<dbReference type="PANTHER" id="PTHR43481:SF4">
    <property type="entry name" value="GLYCEROL-1-PHOSPHATE PHOSPHOHYDROLASE 1-RELATED"/>
    <property type="match status" value="1"/>
</dbReference>
<dbReference type="STRING" id="641025.SAMN05421507_10836"/>
<dbReference type="InterPro" id="IPR023198">
    <property type="entry name" value="PGP-like_dom2"/>
</dbReference>
<dbReference type="GO" id="GO:0050308">
    <property type="term" value="F:sugar-phosphatase activity"/>
    <property type="evidence" value="ECO:0007669"/>
    <property type="project" value="TreeGrafter"/>
</dbReference>
<dbReference type="InterPro" id="IPR051806">
    <property type="entry name" value="HAD-like_SPP"/>
</dbReference>
<dbReference type="Proteomes" id="UP000199691">
    <property type="component" value="Unassembled WGS sequence"/>
</dbReference>
<protein>
    <submittedName>
        <fullName evidence="1">Sugar-phosphatase</fullName>
    </submittedName>
</protein>
<evidence type="ECO:0000313" key="2">
    <source>
        <dbReference type="Proteomes" id="UP000199691"/>
    </source>
</evidence>
<dbReference type="EMBL" id="FNIX01000008">
    <property type="protein sequence ID" value="SDP40301.1"/>
    <property type="molecule type" value="Genomic_DNA"/>
</dbReference>
<gene>
    <name evidence="1" type="ORF">SAMN05421507_10836</name>
</gene>
<sequence length="228" mass="23102">MMGSSPMSQSVEMSAAAVLFDLDGVLVFSSASVHRSWTAWAHSHGIDPVAVLAAASGTRSVDTIRQVAPHLDAEAEATRLEAGQALDTSDVTAGPGAAALLESLAQHEWAIVTSGSEPLARARLRAAGLPEPKVFVTAEQVSAGKPDPAGYLLAAGLLGAPPQRCVVIEDAAAGIAAGRSAGMRVIGLGGGESEHLAEADVVAGACADLEVLREPGRGLIIRTTEGDV</sequence>
<keyword evidence="2" id="KW-1185">Reference proteome</keyword>
<dbReference type="SFLD" id="SFLDG01129">
    <property type="entry name" value="C1.5:_HAD__Beta-PGM__Phosphata"/>
    <property type="match status" value="1"/>
</dbReference>
<proteinExistence type="predicted"/>
<dbReference type="SFLD" id="SFLDS00003">
    <property type="entry name" value="Haloacid_Dehalogenase"/>
    <property type="match status" value="1"/>
</dbReference>
<dbReference type="PANTHER" id="PTHR43481">
    <property type="entry name" value="FRUCTOSE-1-PHOSPHATE PHOSPHATASE"/>
    <property type="match status" value="1"/>
</dbReference>
<dbReference type="NCBIfam" id="TIGR01509">
    <property type="entry name" value="HAD-SF-IA-v3"/>
    <property type="match status" value="1"/>
</dbReference>
<dbReference type="Gene3D" id="1.10.150.240">
    <property type="entry name" value="Putative phosphatase, domain 2"/>
    <property type="match status" value="1"/>
</dbReference>
<dbReference type="InterPro" id="IPR036412">
    <property type="entry name" value="HAD-like_sf"/>
</dbReference>
<dbReference type="SUPFAM" id="SSF56784">
    <property type="entry name" value="HAD-like"/>
    <property type="match status" value="1"/>
</dbReference>
<dbReference type="Gene3D" id="3.40.50.1000">
    <property type="entry name" value="HAD superfamily/HAD-like"/>
    <property type="match status" value="1"/>
</dbReference>
<reference evidence="2" key="1">
    <citation type="submission" date="2016-10" db="EMBL/GenBank/DDBJ databases">
        <authorList>
            <person name="Varghese N."/>
            <person name="Submissions S."/>
        </authorList>
    </citation>
    <scope>NUCLEOTIDE SEQUENCE [LARGE SCALE GENOMIC DNA]</scope>
    <source>
        <strain evidence="2">CGMCC 4.6609</strain>
    </source>
</reference>
<evidence type="ECO:0000313" key="1">
    <source>
        <dbReference type="EMBL" id="SDP40301.1"/>
    </source>
</evidence>
<dbReference type="AlphaFoldDB" id="A0A1H0SER7"/>
<organism evidence="1 2">
    <name type="scientific">Lentzea jiangxiensis</name>
    <dbReference type="NCBI Taxonomy" id="641025"/>
    <lineage>
        <taxon>Bacteria</taxon>
        <taxon>Bacillati</taxon>
        <taxon>Actinomycetota</taxon>
        <taxon>Actinomycetes</taxon>
        <taxon>Pseudonocardiales</taxon>
        <taxon>Pseudonocardiaceae</taxon>
        <taxon>Lentzea</taxon>
    </lineage>
</organism>
<name>A0A1H0SER7_9PSEU</name>
<dbReference type="Pfam" id="PF00702">
    <property type="entry name" value="Hydrolase"/>
    <property type="match status" value="1"/>
</dbReference>
<dbReference type="NCBIfam" id="TIGR01549">
    <property type="entry name" value="HAD-SF-IA-v1"/>
    <property type="match status" value="1"/>
</dbReference>
<dbReference type="InterPro" id="IPR023214">
    <property type="entry name" value="HAD_sf"/>
</dbReference>
<dbReference type="InterPro" id="IPR006439">
    <property type="entry name" value="HAD-SF_hydro_IA"/>
</dbReference>
<accession>A0A1H0SER7</accession>